<reference evidence="2" key="1">
    <citation type="submission" date="2018-05" db="EMBL/GenBank/DDBJ databases">
        <title>Whole genome of Theropithecus gelada.</title>
        <authorList>
            <person name="Chiou K.L."/>
            <person name="Snyder-Mackler N."/>
        </authorList>
    </citation>
    <scope>NUCLEOTIDE SEQUENCE [LARGE SCALE GENOMIC DNA]</scope>
</reference>
<proteinExistence type="predicted"/>
<feature type="transmembrane region" description="Helical" evidence="1">
    <location>
        <begin position="31"/>
        <end position="54"/>
    </location>
</feature>
<dbReference type="PANTHER" id="PTHR12138">
    <property type="entry name" value="PRIMATE-EXPANDED PROTEIN FAMILY"/>
    <property type="match status" value="1"/>
</dbReference>
<reference evidence="2" key="2">
    <citation type="submission" date="2025-08" db="UniProtKB">
        <authorList>
            <consortium name="Ensembl"/>
        </authorList>
    </citation>
    <scope>IDENTIFICATION</scope>
</reference>
<keyword evidence="1" id="KW-0812">Transmembrane</keyword>
<name>A0A8D2K1F1_THEGE</name>
<organism evidence="2 3">
    <name type="scientific">Theropithecus gelada</name>
    <name type="common">Gelada baboon</name>
    <dbReference type="NCBI Taxonomy" id="9565"/>
    <lineage>
        <taxon>Eukaryota</taxon>
        <taxon>Metazoa</taxon>
        <taxon>Chordata</taxon>
        <taxon>Craniata</taxon>
        <taxon>Vertebrata</taxon>
        <taxon>Euteleostomi</taxon>
        <taxon>Mammalia</taxon>
        <taxon>Eutheria</taxon>
        <taxon>Euarchontoglires</taxon>
        <taxon>Primates</taxon>
        <taxon>Haplorrhini</taxon>
        <taxon>Catarrhini</taxon>
        <taxon>Cercopithecidae</taxon>
        <taxon>Cercopithecinae</taxon>
        <taxon>Theropithecus</taxon>
    </lineage>
</organism>
<dbReference type="AlphaFoldDB" id="A0A8D2K1F1"/>
<evidence type="ECO:0000256" key="1">
    <source>
        <dbReference type="SAM" id="Phobius"/>
    </source>
</evidence>
<keyword evidence="1" id="KW-0472">Membrane</keyword>
<keyword evidence="3" id="KW-1185">Reference proteome</keyword>
<dbReference type="PANTHER" id="PTHR12138:SF162">
    <property type="entry name" value="CHROMOSOME UNDETERMINED SCAFFOLD_275, WHOLE GENOME SHOTGUN SEQUENCE"/>
    <property type="match status" value="1"/>
</dbReference>
<evidence type="ECO:0000313" key="3">
    <source>
        <dbReference type="Proteomes" id="UP000694411"/>
    </source>
</evidence>
<reference evidence="2" key="3">
    <citation type="submission" date="2025-09" db="UniProtKB">
        <authorList>
            <consortium name="Ensembl"/>
        </authorList>
    </citation>
    <scope>IDENTIFICATION</scope>
</reference>
<sequence>SGEGDVALRGPCPHAGFWETLRSMCINRGDIQFLSLSLSLSIFFFCMTQSLALLPRLECRGAMLAHCNLRLPGSSDSPASVSRVAGITGASHHWDFWKRIEEPEIG</sequence>
<dbReference type="Ensembl" id="ENSTGET00000019658.1">
    <property type="protein sequence ID" value="ENSTGEP00000016434.1"/>
    <property type="gene ID" value="ENSTGEG00000013297.1"/>
</dbReference>
<keyword evidence="1" id="KW-1133">Transmembrane helix</keyword>
<evidence type="ECO:0000313" key="2">
    <source>
        <dbReference type="Ensembl" id="ENSTGEP00000016434.1"/>
    </source>
</evidence>
<accession>A0A8D2K1F1</accession>
<dbReference type="Proteomes" id="UP000694411">
    <property type="component" value="Chromosome 13"/>
</dbReference>
<protein>
    <submittedName>
        <fullName evidence="2">Uncharacterized protein</fullName>
    </submittedName>
</protein>